<evidence type="ECO:0000256" key="1">
    <source>
        <dbReference type="ARBA" id="ARBA00004141"/>
    </source>
</evidence>
<feature type="transmembrane region" description="Helical" evidence="8">
    <location>
        <begin position="138"/>
        <end position="161"/>
    </location>
</feature>
<keyword evidence="6 8" id="KW-1133">Transmembrane helix</keyword>
<gene>
    <name evidence="9" type="ORF">PHET_09271</name>
</gene>
<dbReference type="Proteomes" id="UP000748531">
    <property type="component" value="Unassembled WGS sequence"/>
</dbReference>
<evidence type="ECO:0000313" key="10">
    <source>
        <dbReference type="Proteomes" id="UP000748531"/>
    </source>
</evidence>
<dbReference type="EMBL" id="LUCH01005984">
    <property type="protein sequence ID" value="KAF5397632.1"/>
    <property type="molecule type" value="Genomic_DNA"/>
</dbReference>
<protein>
    <submittedName>
        <fullName evidence="9">Uncharacterized protein</fullName>
    </submittedName>
</protein>
<dbReference type="AlphaFoldDB" id="A0A8J4TB77"/>
<keyword evidence="10" id="KW-1185">Reference proteome</keyword>
<organism evidence="9 10">
    <name type="scientific">Paragonimus heterotremus</name>
    <dbReference type="NCBI Taxonomy" id="100268"/>
    <lineage>
        <taxon>Eukaryota</taxon>
        <taxon>Metazoa</taxon>
        <taxon>Spiralia</taxon>
        <taxon>Lophotrochozoa</taxon>
        <taxon>Platyhelminthes</taxon>
        <taxon>Trematoda</taxon>
        <taxon>Digenea</taxon>
        <taxon>Plagiorchiida</taxon>
        <taxon>Troglotremata</taxon>
        <taxon>Troglotrematidae</taxon>
        <taxon>Paragonimus</taxon>
    </lineage>
</organism>
<dbReference type="InterPro" id="IPR018732">
    <property type="entry name" value="Dpy-19/Dpy-19-like"/>
</dbReference>
<dbReference type="GO" id="GO:0000030">
    <property type="term" value="F:mannosyltransferase activity"/>
    <property type="evidence" value="ECO:0007669"/>
    <property type="project" value="TreeGrafter"/>
</dbReference>
<evidence type="ECO:0000256" key="2">
    <source>
        <dbReference type="ARBA" id="ARBA00008744"/>
    </source>
</evidence>
<keyword evidence="7 8" id="KW-0472">Membrane</keyword>
<evidence type="ECO:0000256" key="5">
    <source>
        <dbReference type="ARBA" id="ARBA00022692"/>
    </source>
</evidence>
<dbReference type="PANTHER" id="PTHR31488:SF3">
    <property type="entry name" value="C-MANNOSYLTRANSFERASE DPY19L3"/>
    <property type="match status" value="1"/>
</dbReference>
<evidence type="ECO:0000256" key="3">
    <source>
        <dbReference type="ARBA" id="ARBA00022676"/>
    </source>
</evidence>
<keyword evidence="4" id="KW-0808">Transferase</keyword>
<dbReference type="GO" id="GO:0005637">
    <property type="term" value="C:nuclear inner membrane"/>
    <property type="evidence" value="ECO:0007669"/>
    <property type="project" value="TreeGrafter"/>
</dbReference>
<dbReference type="OrthoDB" id="6019623at2759"/>
<dbReference type="Pfam" id="PF10034">
    <property type="entry name" value="Dpy19"/>
    <property type="match status" value="1"/>
</dbReference>
<dbReference type="PANTHER" id="PTHR31488">
    <property type="entry name" value="DPY-19-LIKE 1, LIKE (H. SAPIENS)"/>
    <property type="match status" value="1"/>
</dbReference>
<feature type="transmembrane region" description="Helical" evidence="8">
    <location>
        <begin position="205"/>
        <end position="225"/>
    </location>
</feature>
<evidence type="ECO:0000256" key="4">
    <source>
        <dbReference type="ARBA" id="ARBA00022679"/>
    </source>
</evidence>
<accession>A0A8J4TB77</accession>
<reference evidence="9" key="1">
    <citation type="submission" date="2019-05" db="EMBL/GenBank/DDBJ databases">
        <title>Annotation for the trematode Paragonimus heterotremus.</title>
        <authorList>
            <person name="Choi Y.-J."/>
        </authorList>
    </citation>
    <scope>NUCLEOTIDE SEQUENCE</scope>
    <source>
        <strain evidence="9">LC</strain>
    </source>
</reference>
<sequence length="302" mass="35653">MIPAEDATHILKFVLQKLNIWHQLDFHTALYLCSGAFQSMNIYSYLTDELEWSKWIWPSYIFGMVWLSQTGHSQITHRLMKTVEKLRLRSSKHSKRLSKTECKSGFEVCKTWHFAYNIIFGILAWSTVRMKYLWTPHLLLVSTCGLVLICEHTVVAVMTVLSRLMLARQIWSQKQYGDSQKQRKPNKFPSAAYRKRLNLDPFECILWRWRLAYILVLSLTVYFLIHTSYQLTERFKDLGEFYDPDTVELMQWIRNNTEPDAIFTGSMQLMAGVKLCTGRPIANHPHYESAQLRERTRQVIYV</sequence>
<name>A0A8J4TB77_9TREM</name>
<keyword evidence="3" id="KW-0328">Glycosyltransferase</keyword>
<evidence type="ECO:0000313" key="9">
    <source>
        <dbReference type="EMBL" id="KAF5397632.1"/>
    </source>
</evidence>
<evidence type="ECO:0000256" key="7">
    <source>
        <dbReference type="ARBA" id="ARBA00023136"/>
    </source>
</evidence>
<comment type="subcellular location">
    <subcellularLocation>
        <location evidence="1">Membrane</location>
        <topology evidence="1">Multi-pass membrane protein</topology>
    </subcellularLocation>
</comment>
<keyword evidence="5 8" id="KW-0812">Transmembrane</keyword>
<evidence type="ECO:0000256" key="8">
    <source>
        <dbReference type="SAM" id="Phobius"/>
    </source>
</evidence>
<evidence type="ECO:0000256" key="6">
    <source>
        <dbReference type="ARBA" id="ARBA00022989"/>
    </source>
</evidence>
<comment type="caution">
    <text evidence="9">The sequence shown here is derived from an EMBL/GenBank/DDBJ whole genome shotgun (WGS) entry which is preliminary data.</text>
</comment>
<proteinExistence type="inferred from homology"/>
<comment type="similarity">
    <text evidence="2">Belongs to the dpy-19 family.</text>
</comment>